<name>A0A7W9YKQ3_9ACTN</name>
<dbReference type="RefSeq" id="WP_184077712.1">
    <property type="nucleotide sequence ID" value="NZ_JACHDS010000001.1"/>
</dbReference>
<protein>
    <submittedName>
        <fullName evidence="2">Uncharacterized protein</fullName>
    </submittedName>
</protein>
<dbReference type="AlphaFoldDB" id="A0A7W9YKQ3"/>
<evidence type="ECO:0000256" key="1">
    <source>
        <dbReference type="SAM" id="MobiDB-lite"/>
    </source>
</evidence>
<gene>
    <name evidence="2" type="ORF">HNR23_004027</name>
</gene>
<feature type="compositionally biased region" description="Low complexity" evidence="1">
    <location>
        <begin position="26"/>
        <end position="54"/>
    </location>
</feature>
<feature type="region of interest" description="Disordered" evidence="1">
    <location>
        <begin position="1"/>
        <end position="54"/>
    </location>
</feature>
<dbReference type="EMBL" id="JACHDS010000001">
    <property type="protein sequence ID" value="MBB6173967.1"/>
    <property type="molecule type" value="Genomic_DNA"/>
</dbReference>
<dbReference type="Proteomes" id="UP000546642">
    <property type="component" value="Unassembled WGS sequence"/>
</dbReference>
<accession>A0A7W9YKQ3</accession>
<sequence length="54" mass="5353">MPDRPHPSLLSLLPDILRRGAGGQAATGSAPEAAPASAHPADTAAEHASCPGTR</sequence>
<organism evidence="2 3">
    <name type="scientific">Nocardiopsis mwathae</name>
    <dbReference type="NCBI Taxonomy" id="1472723"/>
    <lineage>
        <taxon>Bacteria</taxon>
        <taxon>Bacillati</taxon>
        <taxon>Actinomycetota</taxon>
        <taxon>Actinomycetes</taxon>
        <taxon>Streptosporangiales</taxon>
        <taxon>Nocardiopsidaceae</taxon>
        <taxon>Nocardiopsis</taxon>
    </lineage>
</organism>
<reference evidence="2 3" key="1">
    <citation type="submission" date="2020-08" db="EMBL/GenBank/DDBJ databases">
        <title>Sequencing the genomes of 1000 actinobacteria strains.</title>
        <authorList>
            <person name="Klenk H.-P."/>
        </authorList>
    </citation>
    <scope>NUCLEOTIDE SEQUENCE [LARGE SCALE GENOMIC DNA]</scope>
    <source>
        <strain evidence="2 3">DSM 46659</strain>
    </source>
</reference>
<evidence type="ECO:0000313" key="3">
    <source>
        <dbReference type="Proteomes" id="UP000546642"/>
    </source>
</evidence>
<comment type="caution">
    <text evidence="2">The sequence shown here is derived from an EMBL/GenBank/DDBJ whole genome shotgun (WGS) entry which is preliminary data.</text>
</comment>
<evidence type="ECO:0000313" key="2">
    <source>
        <dbReference type="EMBL" id="MBB6173967.1"/>
    </source>
</evidence>
<proteinExistence type="predicted"/>
<keyword evidence="3" id="KW-1185">Reference proteome</keyword>